<reference evidence="7 8" key="1">
    <citation type="submission" date="2020-07" db="EMBL/GenBank/DDBJ databases">
        <title>Characterization and genome sequencing of isolate MD1, a novel member within the family Lachnospiraceae.</title>
        <authorList>
            <person name="Rettenmaier R."/>
            <person name="Di Bello L."/>
            <person name="Zinser C."/>
            <person name="Scheitz K."/>
            <person name="Liebl W."/>
            <person name="Zverlov V."/>
        </authorList>
    </citation>
    <scope>NUCLEOTIDE SEQUENCE [LARGE SCALE GENOMIC DNA]</scope>
    <source>
        <strain evidence="7 8">MD1</strain>
    </source>
</reference>
<keyword evidence="3 6" id="KW-0812">Transmembrane</keyword>
<feature type="transmembrane region" description="Helical" evidence="6">
    <location>
        <begin position="28"/>
        <end position="50"/>
    </location>
</feature>
<feature type="transmembrane region" description="Helical" evidence="6">
    <location>
        <begin position="207"/>
        <end position="228"/>
    </location>
</feature>
<dbReference type="Proteomes" id="UP000574276">
    <property type="component" value="Unassembled WGS sequence"/>
</dbReference>
<feature type="transmembrane region" description="Helical" evidence="6">
    <location>
        <begin position="132"/>
        <end position="151"/>
    </location>
</feature>
<dbReference type="NCBIfam" id="TIGR00765">
    <property type="entry name" value="yihY_not_rbn"/>
    <property type="match status" value="1"/>
</dbReference>
<keyword evidence="4 6" id="KW-1133">Transmembrane helix</keyword>
<evidence type="ECO:0000256" key="5">
    <source>
        <dbReference type="ARBA" id="ARBA00023136"/>
    </source>
</evidence>
<name>A0A839JX08_9FIRM</name>
<evidence type="ECO:0000256" key="2">
    <source>
        <dbReference type="ARBA" id="ARBA00022475"/>
    </source>
</evidence>
<dbReference type="InterPro" id="IPR017039">
    <property type="entry name" value="Virul_fac_BrkB"/>
</dbReference>
<keyword evidence="8" id="KW-1185">Reference proteome</keyword>
<keyword evidence="5 6" id="KW-0472">Membrane</keyword>
<organism evidence="7 8">
    <name type="scientific">Variimorphobacter saccharofermentans</name>
    <dbReference type="NCBI Taxonomy" id="2755051"/>
    <lineage>
        <taxon>Bacteria</taxon>
        <taxon>Bacillati</taxon>
        <taxon>Bacillota</taxon>
        <taxon>Clostridia</taxon>
        <taxon>Lachnospirales</taxon>
        <taxon>Lachnospiraceae</taxon>
        <taxon>Variimorphobacter</taxon>
    </lineage>
</organism>
<dbReference type="RefSeq" id="WP_228351716.1">
    <property type="nucleotide sequence ID" value="NZ_JACEGA010000001.1"/>
</dbReference>
<dbReference type="PANTHER" id="PTHR30213:SF0">
    <property type="entry name" value="UPF0761 MEMBRANE PROTEIN YIHY"/>
    <property type="match status" value="1"/>
</dbReference>
<feature type="transmembrane region" description="Helical" evidence="6">
    <location>
        <begin position="240"/>
        <end position="268"/>
    </location>
</feature>
<dbReference type="EMBL" id="JACEGA010000001">
    <property type="protein sequence ID" value="MBB2181980.1"/>
    <property type="molecule type" value="Genomic_DNA"/>
</dbReference>
<protein>
    <submittedName>
        <fullName evidence="7">YihY/virulence factor BrkB family protein</fullName>
    </submittedName>
</protein>
<evidence type="ECO:0000256" key="1">
    <source>
        <dbReference type="ARBA" id="ARBA00004651"/>
    </source>
</evidence>
<comment type="caution">
    <text evidence="7">The sequence shown here is derived from an EMBL/GenBank/DDBJ whole genome shotgun (WGS) entry which is preliminary data.</text>
</comment>
<dbReference type="PANTHER" id="PTHR30213">
    <property type="entry name" value="INNER MEMBRANE PROTEIN YHJD"/>
    <property type="match status" value="1"/>
</dbReference>
<feature type="transmembrane region" description="Helical" evidence="6">
    <location>
        <begin position="171"/>
        <end position="195"/>
    </location>
</feature>
<keyword evidence="2" id="KW-1003">Cell membrane</keyword>
<comment type="subcellular location">
    <subcellularLocation>
        <location evidence="1">Cell membrane</location>
        <topology evidence="1">Multi-pass membrane protein</topology>
    </subcellularLocation>
</comment>
<evidence type="ECO:0000313" key="7">
    <source>
        <dbReference type="EMBL" id="MBB2181980.1"/>
    </source>
</evidence>
<evidence type="ECO:0000256" key="4">
    <source>
        <dbReference type="ARBA" id="ARBA00022989"/>
    </source>
</evidence>
<evidence type="ECO:0000256" key="3">
    <source>
        <dbReference type="ARBA" id="ARBA00022692"/>
    </source>
</evidence>
<dbReference type="AlphaFoldDB" id="A0A839JX08"/>
<sequence length="292" mass="33644">MLKATYRLIVFIANKIRDDHVAAYSAQAAFFIIISFFPFIMLLLSIIQYFPVEESNMLRIFTQIFPTAVDSMIVSIITEIYDTSISGTIISLTALSTLWSAGKGFLAIMKGLNTVYEINETRNYLFLRATSALYTLIFAIIIIATMILFVFGNRLFYYIEQKLPVFTDTALIIISLRTILGLIVLIIFFLLIYEVIPNRKTKLMSELPGAMVCAGGWMGFSYAFSYYIDHFSNYASMYGSLTAIVLFMLWMYFCMYILFIGAEVNLLFENKSFLHKVKMLYRRMPEEPIIHR</sequence>
<proteinExistence type="predicted"/>
<dbReference type="PIRSF" id="PIRSF035875">
    <property type="entry name" value="RNase_BN"/>
    <property type="match status" value="1"/>
</dbReference>
<dbReference type="Pfam" id="PF03631">
    <property type="entry name" value="Virul_fac_BrkB"/>
    <property type="match status" value="1"/>
</dbReference>
<evidence type="ECO:0000313" key="8">
    <source>
        <dbReference type="Proteomes" id="UP000574276"/>
    </source>
</evidence>
<accession>A0A839JX08</accession>
<evidence type="ECO:0000256" key="6">
    <source>
        <dbReference type="SAM" id="Phobius"/>
    </source>
</evidence>
<dbReference type="GO" id="GO:0005886">
    <property type="term" value="C:plasma membrane"/>
    <property type="evidence" value="ECO:0007669"/>
    <property type="project" value="UniProtKB-SubCell"/>
</dbReference>
<gene>
    <name evidence="7" type="ORF">H0486_03710</name>
</gene>